<dbReference type="Proteomes" id="UP000184383">
    <property type="component" value="Unassembled WGS sequence"/>
</dbReference>
<dbReference type="AlphaFoldDB" id="A0A1L9RCQ7"/>
<dbReference type="RefSeq" id="XP_040686396.1">
    <property type="nucleotide sequence ID" value="XM_040838427.1"/>
</dbReference>
<dbReference type="OrthoDB" id="4494999at2759"/>
<evidence type="ECO:0000313" key="3">
    <source>
        <dbReference type="Proteomes" id="UP000184383"/>
    </source>
</evidence>
<feature type="transmembrane region" description="Helical" evidence="1">
    <location>
        <begin position="39"/>
        <end position="59"/>
    </location>
</feature>
<protein>
    <recommendedName>
        <fullName evidence="4">MARVEL domain-containing protein</fullName>
    </recommendedName>
</protein>
<keyword evidence="1" id="KW-0812">Transmembrane</keyword>
<keyword evidence="3" id="KW-1185">Reference proteome</keyword>
<organism evidence="2 3">
    <name type="scientific">Aspergillus wentii DTO 134E9</name>
    <dbReference type="NCBI Taxonomy" id="1073089"/>
    <lineage>
        <taxon>Eukaryota</taxon>
        <taxon>Fungi</taxon>
        <taxon>Dikarya</taxon>
        <taxon>Ascomycota</taxon>
        <taxon>Pezizomycotina</taxon>
        <taxon>Eurotiomycetes</taxon>
        <taxon>Eurotiomycetidae</taxon>
        <taxon>Eurotiales</taxon>
        <taxon>Aspergillaceae</taxon>
        <taxon>Aspergillus</taxon>
        <taxon>Aspergillus subgen. Cremei</taxon>
    </lineage>
</organism>
<reference evidence="3" key="1">
    <citation type="journal article" date="2017" name="Genome Biol.">
        <title>Comparative genomics reveals high biological diversity and specific adaptations in the industrially and medically important fungal genus Aspergillus.</title>
        <authorList>
            <person name="de Vries R.P."/>
            <person name="Riley R."/>
            <person name="Wiebenga A."/>
            <person name="Aguilar-Osorio G."/>
            <person name="Amillis S."/>
            <person name="Uchima C.A."/>
            <person name="Anderluh G."/>
            <person name="Asadollahi M."/>
            <person name="Askin M."/>
            <person name="Barry K."/>
            <person name="Battaglia E."/>
            <person name="Bayram O."/>
            <person name="Benocci T."/>
            <person name="Braus-Stromeyer S.A."/>
            <person name="Caldana C."/>
            <person name="Canovas D."/>
            <person name="Cerqueira G.C."/>
            <person name="Chen F."/>
            <person name="Chen W."/>
            <person name="Choi C."/>
            <person name="Clum A."/>
            <person name="Dos Santos R.A."/>
            <person name="Damasio A.R."/>
            <person name="Diallinas G."/>
            <person name="Emri T."/>
            <person name="Fekete E."/>
            <person name="Flipphi M."/>
            <person name="Freyberg S."/>
            <person name="Gallo A."/>
            <person name="Gournas C."/>
            <person name="Habgood R."/>
            <person name="Hainaut M."/>
            <person name="Harispe M.L."/>
            <person name="Henrissat B."/>
            <person name="Hilden K.S."/>
            <person name="Hope R."/>
            <person name="Hossain A."/>
            <person name="Karabika E."/>
            <person name="Karaffa L."/>
            <person name="Karanyi Z."/>
            <person name="Krasevec N."/>
            <person name="Kuo A."/>
            <person name="Kusch H."/>
            <person name="LaButti K."/>
            <person name="Lagendijk E.L."/>
            <person name="Lapidus A."/>
            <person name="Levasseur A."/>
            <person name="Lindquist E."/>
            <person name="Lipzen A."/>
            <person name="Logrieco A.F."/>
            <person name="MacCabe A."/>
            <person name="Maekelae M.R."/>
            <person name="Malavazi I."/>
            <person name="Melin P."/>
            <person name="Meyer V."/>
            <person name="Mielnichuk N."/>
            <person name="Miskei M."/>
            <person name="Molnar A.P."/>
            <person name="Mule G."/>
            <person name="Ngan C.Y."/>
            <person name="Orejas M."/>
            <person name="Orosz E."/>
            <person name="Ouedraogo J.P."/>
            <person name="Overkamp K.M."/>
            <person name="Park H.-S."/>
            <person name="Perrone G."/>
            <person name="Piumi F."/>
            <person name="Punt P.J."/>
            <person name="Ram A.F."/>
            <person name="Ramon A."/>
            <person name="Rauscher S."/>
            <person name="Record E."/>
            <person name="Riano-Pachon D.M."/>
            <person name="Robert V."/>
            <person name="Roehrig J."/>
            <person name="Ruller R."/>
            <person name="Salamov A."/>
            <person name="Salih N.S."/>
            <person name="Samson R.A."/>
            <person name="Sandor E."/>
            <person name="Sanguinetti M."/>
            <person name="Schuetze T."/>
            <person name="Sepcic K."/>
            <person name="Shelest E."/>
            <person name="Sherlock G."/>
            <person name="Sophianopoulou V."/>
            <person name="Squina F.M."/>
            <person name="Sun H."/>
            <person name="Susca A."/>
            <person name="Todd R.B."/>
            <person name="Tsang A."/>
            <person name="Unkles S.E."/>
            <person name="van de Wiele N."/>
            <person name="van Rossen-Uffink D."/>
            <person name="Oliveira J.V."/>
            <person name="Vesth T.C."/>
            <person name="Visser J."/>
            <person name="Yu J.-H."/>
            <person name="Zhou M."/>
            <person name="Andersen M.R."/>
            <person name="Archer D.B."/>
            <person name="Baker S.E."/>
            <person name="Benoit I."/>
            <person name="Brakhage A.A."/>
            <person name="Braus G.H."/>
            <person name="Fischer R."/>
            <person name="Frisvad J.C."/>
            <person name="Goldman G.H."/>
            <person name="Houbraken J."/>
            <person name="Oakley B."/>
            <person name="Pocsi I."/>
            <person name="Scazzocchio C."/>
            <person name="Seiboth B."/>
            <person name="vanKuyk P.A."/>
            <person name="Wortman J."/>
            <person name="Dyer P.S."/>
            <person name="Grigoriev I.V."/>
        </authorList>
    </citation>
    <scope>NUCLEOTIDE SEQUENCE [LARGE SCALE GENOMIC DNA]</scope>
    <source>
        <strain evidence="3">DTO 134E9</strain>
    </source>
</reference>
<proteinExistence type="predicted"/>
<gene>
    <name evidence="2" type="ORF">ASPWEDRAFT_589904</name>
</gene>
<evidence type="ECO:0008006" key="4">
    <source>
        <dbReference type="Google" id="ProtNLM"/>
    </source>
</evidence>
<dbReference type="EMBL" id="KV878214">
    <property type="protein sequence ID" value="OJJ32719.1"/>
    <property type="molecule type" value="Genomic_DNA"/>
</dbReference>
<dbReference type="VEuPathDB" id="FungiDB:ASPWEDRAFT_589904"/>
<dbReference type="GeneID" id="63754275"/>
<feature type="transmembrane region" description="Helical" evidence="1">
    <location>
        <begin position="106"/>
        <end position="129"/>
    </location>
</feature>
<evidence type="ECO:0000313" key="2">
    <source>
        <dbReference type="EMBL" id="OJJ32719.1"/>
    </source>
</evidence>
<name>A0A1L9RCQ7_ASPWE</name>
<sequence>MPSTTIQQRRWIISLILRVAAFTLNLIGIIMLASSRIAAIQTILFAVVAIWSLVELILLVRKRTNHPVISIALDVCSVVVLVLFGISVIGLIPARGGTAARALGSIGAVLVFCAAVFHIALFVRSCLYLRAKRREAKKVGWEREMGDRN</sequence>
<feature type="transmembrane region" description="Helical" evidence="1">
    <location>
        <begin position="12"/>
        <end position="33"/>
    </location>
</feature>
<feature type="transmembrane region" description="Helical" evidence="1">
    <location>
        <begin position="71"/>
        <end position="94"/>
    </location>
</feature>
<evidence type="ECO:0000256" key="1">
    <source>
        <dbReference type="SAM" id="Phobius"/>
    </source>
</evidence>
<accession>A0A1L9RCQ7</accession>
<keyword evidence="1" id="KW-0472">Membrane</keyword>
<keyword evidence="1" id="KW-1133">Transmembrane helix</keyword>